<dbReference type="eggNOG" id="ENOG502SEM3">
    <property type="taxonomic scope" value="Eukaryota"/>
</dbReference>
<name>C1MNC7_MICPC</name>
<dbReference type="AlphaFoldDB" id="C1MNC7"/>
<protein>
    <submittedName>
        <fullName evidence="2">Predicted protein</fullName>
    </submittedName>
</protein>
<dbReference type="GeneID" id="9682520"/>
<dbReference type="Pfam" id="PF18143">
    <property type="entry name" value="HAD_SAK_2"/>
    <property type="match status" value="1"/>
</dbReference>
<feature type="region of interest" description="Disordered" evidence="1">
    <location>
        <begin position="23"/>
        <end position="50"/>
    </location>
</feature>
<dbReference type="KEGG" id="mpp:MICPUCDRAFT_56869"/>
<feature type="compositionally biased region" description="Low complexity" evidence="1">
    <location>
        <begin position="23"/>
        <end position="49"/>
    </location>
</feature>
<dbReference type="RefSeq" id="XP_003057557.1">
    <property type="nucleotide sequence ID" value="XM_003057511.1"/>
</dbReference>
<accession>C1MNC7</accession>
<proteinExistence type="predicted"/>
<dbReference type="OrthoDB" id="410307at2759"/>
<dbReference type="EMBL" id="GG663737">
    <property type="protein sequence ID" value="EEH59202.1"/>
    <property type="molecule type" value="Genomic_DNA"/>
</dbReference>
<dbReference type="OMA" id="WRCFEDY"/>
<dbReference type="Proteomes" id="UP000001876">
    <property type="component" value="Unassembled WGS sequence"/>
</dbReference>
<organism evidence="3">
    <name type="scientific">Micromonas pusilla (strain CCMP1545)</name>
    <name type="common">Picoplanktonic green alga</name>
    <dbReference type="NCBI Taxonomy" id="564608"/>
    <lineage>
        <taxon>Eukaryota</taxon>
        <taxon>Viridiplantae</taxon>
        <taxon>Chlorophyta</taxon>
        <taxon>Mamiellophyceae</taxon>
        <taxon>Mamiellales</taxon>
        <taxon>Mamiellaceae</taxon>
        <taxon>Micromonas</taxon>
    </lineage>
</organism>
<evidence type="ECO:0000256" key="1">
    <source>
        <dbReference type="SAM" id="MobiDB-lite"/>
    </source>
</evidence>
<gene>
    <name evidence="2" type="ORF">MICPUCDRAFT_56869</name>
</gene>
<keyword evidence="3" id="KW-1185">Reference proteome</keyword>
<evidence type="ECO:0000313" key="2">
    <source>
        <dbReference type="EMBL" id="EEH59202.1"/>
    </source>
</evidence>
<evidence type="ECO:0000313" key="3">
    <source>
        <dbReference type="Proteomes" id="UP000001876"/>
    </source>
</evidence>
<sequence length="218" mass="23749">MVATASRPPCVAVVRSASSSRVRARASSSSSRTSRVVRMRASSSSSASSGAETTPILFLDLDGVLNRTATAPQINLEQDKVNRLRDVLADTNAEVVLSTYWRCFEDYVAYALGRMGAQGERVVGRTPGEPHLMDSVEHDANVSSSRIEEVRAYLVTRFGEDESAWPRFAIVDDKQVVPEEGHAWSARFVKTTHDVGLTEERAEALRAALRAPATVAAR</sequence>
<reference evidence="2 3" key="1">
    <citation type="journal article" date="2009" name="Science">
        <title>Green evolution and dynamic adaptations revealed by genomes of the marine picoeukaryotes Micromonas.</title>
        <authorList>
            <person name="Worden A.Z."/>
            <person name="Lee J.H."/>
            <person name="Mock T."/>
            <person name="Rouze P."/>
            <person name="Simmons M.P."/>
            <person name="Aerts A.L."/>
            <person name="Allen A.E."/>
            <person name="Cuvelier M.L."/>
            <person name="Derelle E."/>
            <person name="Everett M.V."/>
            <person name="Foulon E."/>
            <person name="Grimwood J."/>
            <person name="Gundlach H."/>
            <person name="Henrissat B."/>
            <person name="Napoli C."/>
            <person name="McDonald S.M."/>
            <person name="Parker M.S."/>
            <person name="Rombauts S."/>
            <person name="Salamov A."/>
            <person name="Von Dassow P."/>
            <person name="Badger J.H."/>
            <person name="Coutinho P.M."/>
            <person name="Demir E."/>
            <person name="Dubchak I."/>
            <person name="Gentemann C."/>
            <person name="Eikrem W."/>
            <person name="Gready J.E."/>
            <person name="John U."/>
            <person name="Lanier W."/>
            <person name="Lindquist E.A."/>
            <person name="Lucas S."/>
            <person name="Mayer K.F."/>
            <person name="Moreau H."/>
            <person name="Not F."/>
            <person name="Otillar R."/>
            <person name="Panaud O."/>
            <person name="Pangilinan J."/>
            <person name="Paulsen I."/>
            <person name="Piegu B."/>
            <person name="Poliakov A."/>
            <person name="Robbens S."/>
            <person name="Schmutz J."/>
            <person name="Toulza E."/>
            <person name="Wyss T."/>
            <person name="Zelensky A."/>
            <person name="Zhou K."/>
            <person name="Armbrust E.V."/>
            <person name="Bhattacharya D."/>
            <person name="Goodenough U.W."/>
            <person name="Van de Peer Y."/>
            <person name="Grigoriev I.V."/>
        </authorList>
    </citation>
    <scope>NUCLEOTIDE SEQUENCE [LARGE SCALE GENOMIC DNA]</scope>
    <source>
        <strain evidence="2 3">CCMP1545</strain>
    </source>
</reference>